<dbReference type="GO" id="GO:0003700">
    <property type="term" value="F:DNA-binding transcription factor activity"/>
    <property type="evidence" value="ECO:0007669"/>
    <property type="project" value="InterPro"/>
</dbReference>
<keyword evidence="3" id="KW-0238">DNA-binding</keyword>
<name>D5UVZ1_TSUPD</name>
<evidence type="ECO:0000313" key="7">
    <source>
        <dbReference type="Proteomes" id="UP000001213"/>
    </source>
</evidence>
<dbReference type="Pfam" id="PF13411">
    <property type="entry name" value="MerR_1"/>
    <property type="match status" value="1"/>
</dbReference>
<protein>
    <submittedName>
        <fullName evidence="6">Transcriptional regulator, MerR family</fullName>
    </submittedName>
</protein>
<dbReference type="AlphaFoldDB" id="D5UVZ1"/>
<accession>D5UVZ1</accession>
<feature type="domain" description="HTH merR-type" evidence="5">
    <location>
        <begin position="19"/>
        <end position="56"/>
    </location>
</feature>
<dbReference type="SMART" id="SM00422">
    <property type="entry name" value="HTH_MERR"/>
    <property type="match status" value="2"/>
</dbReference>
<proteinExistence type="predicted"/>
<dbReference type="KEGG" id="tpr:Tpau_1167"/>
<dbReference type="Gene3D" id="1.10.1660.10">
    <property type="match status" value="2"/>
</dbReference>
<dbReference type="GO" id="GO:0003677">
    <property type="term" value="F:DNA binding"/>
    <property type="evidence" value="ECO:0007669"/>
    <property type="project" value="UniProtKB-KW"/>
</dbReference>
<evidence type="ECO:0000259" key="5">
    <source>
        <dbReference type="PROSITE" id="PS50937"/>
    </source>
</evidence>
<organism evidence="6 7">
    <name type="scientific">Tsukamurella paurometabola (strain ATCC 8368 / DSM 20162 / CCUG 35730 / CIP 100753 / JCM 10117 / KCTC 9821 / NBRC 16120 / NCIMB 702349 / NCTC 13040)</name>
    <name type="common">Corynebacterium paurometabolum</name>
    <dbReference type="NCBI Taxonomy" id="521096"/>
    <lineage>
        <taxon>Bacteria</taxon>
        <taxon>Bacillati</taxon>
        <taxon>Actinomycetota</taxon>
        <taxon>Actinomycetes</taxon>
        <taxon>Mycobacteriales</taxon>
        <taxon>Tsukamurellaceae</taxon>
        <taxon>Tsukamurella</taxon>
    </lineage>
</organism>
<dbReference type="Pfam" id="PF00376">
    <property type="entry name" value="MerR"/>
    <property type="match status" value="1"/>
</dbReference>
<sequence length="235" mass="25295">MTHNPQRRLRPIDLARPHGLSTQAVRNYEDQGVLPAAERSASGYRSYRQQHVTALAAFVALTPGCGHARAAAILRAVNRDDPDAAFALLDEAHRELAADRATLRQVRTALAGVGPTDGATPSGPDVFVGDVARSIGVVPATLRTWEREGIVTPDRDRATGYRVYSPADLRDARMAQQLRRGGYSLAHIATLTRRVREAGGVEPLRDTLDGWQASLTARGRALVSGAAALDTHLRG</sequence>
<dbReference type="EMBL" id="CP001966">
    <property type="protein sequence ID" value="ADG77798.1"/>
    <property type="molecule type" value="Genomic_DNA"/>
</dbReference>
<dbReference type="InterPro" id="IPR000551">
    <property type="entry name" value="MerR-type_HTH_dom"/>
</dbReference>
<evidence type="ECO:0000256" key="3">
    <source>
        <dbReference type="ARBA" id="ARBA00023125"/>
    </source>
</evidence>
<dbReference type="STRING" id="521096.Tpau_1167"/>
<dbReference type="Proteomes" id="UP000001213">
    <property type="component" value="Chromosome"/>
</dbReference>
<keyword evidence="4" id="KW-0804">Transcription</keyword>
<evidence type="ECO:0000256" key="2">
    <source>
        <dbReference type="ARBA" id="ARBA00023015"/>
    </source>
</evidence>
<gene>
    <name evidence="6" type="ordered locus">Tpau_1167</name>
</gene>
<evidence type="ECO:0000313" key="6">
    <source>
        <dbReference type="EMBL" id="ADG77798.1"/>
    </source>
</evidence>
<dbReference type="PANTHER" id="PTHR30204:SF69">
    <property type="entry name" value="MERR-FAMILY TRANSCRIPTIONAL REGULATOR"/>
    <property type="match status" value="1"/>
</dbReference>
<dbReference type="InterPro" id="IPR009061">
    <property type="entry name" value="DNA-bd_dom_put_sf"/>
</dbReference>
<reference evidence="6 7" key="2">
    <citation type="journal article" date="2011" name="Stand. Genomic Sci.">
        <title>Complete genome sequence of Tsukamurella paurometabola type strain (no. 33).</title>
        <authorList>
            <person name="Munk A.C."/>
            <person name="Lapidus A."/>
            <person name="Lucas S."/>
            <person name="Nolan M."/>
            <person name="Tice H."/>
            <person name="Cheng J.F."/>
            <person name="Del Rio T.G."/>
            <person name="Goodwin L."/>
            <person name="Pitluck S."/>
            <person name="Liolios K."/>
            <person name="Huntemann M."/>
            <person name="Ivanova N."/>
            <person name="Mavromatis K."/>
            <person name="Mikhailova N."/>
            <person name="Pati A."/>
            <person name="Chen A."/>
            <person name="Palaniappan K."/>
            <person name="Tapia R."/>
            <person name="Han C."/>
            <person name="Land M."/>
            <person name="Hauser L."/>
            <person name="Chang Y.J."/>
            <person name="Jeffries C.D."/>
            <person name="Brettin T."/>
            <person name="Yasawong M."/>
            <person name="Brambilla E.M."/>
            <person name="Rohde M."/>
            <person name="Sikorski J."/>
            <person name="Goker M."/>
            <person name="Detter J.C."/>
            <person name="Woyke T."/>
            <person name="Bristow J."/>
            <person name="Eisen J.A."/>
            <person name="Markowitz V."/>
            <person name="Hugenholtz P."/>
            <person name="Kyrpides N.C."/>
            <person name="Klenk H.P."/>
        </authorList>
    </citation>
    <scope>NUCLEOTIDE SEQUENCE [LARGE SCALE GENOMIC DNA]</scope>
    <source>
        <strain evidence="7">ATCC 8368 / DSM 20162 / CCUG 35730 / CIP 100753 / JCM 10117 / KCTC 9821 / NBRC 16120 / NCIMB 702349 / NCTC 13040</strain>
    </source>
</reference>
<dbReference type="RefSeq" id="WP_013125836.1">
    <property type="nucleotide sequence ID" value="NC_014158.1"/>
</dbReference>
<dbReference type="SUPFAM" id="SSF46955">
    <property type="entry name" value="Putative DNA-binding domain"/>
    <property type="match status" value="2"/>
</dbReference>
<reference evidence="7" key="1">
    <citation type="submission" date="2010-03" db="EMBL/GenBank/DDBJ databases">
        <title>The complete chromosome of Tsukamurella paurometabola DSM 20162.</title>
        <authorList>
            <consortium name="US DOE Joint Genome Institute (JGI-PGF)"/>
            <person name="Lucas S."/>
            <person name="Copeland A."/>
            <person name="Lapidus A."/>
            <person name="Glavina del Rio T."/>
            <person name="Dalin E."/>
            <person name="Tice H."/>
            <person name="Bruce D."/>
            <person name="Goodwin L."/>
            <person name="Pitluck S."/>
            <person name="Kyrpides N."/>
            <person name="Mavromatis K."/>
            <person name="Ivanova N."/>
            <person name="Mikhailova N."/>
            <person name="Munk A.C."/>
            <person name="Brettin T."/>
            <person name="Detter J.C."/>
            <person name="Tapia R."/>
            <person name="Han C."/>
            <person name="Larimer F."/>
            <person name="Land M."/>
            <person name="Hauser L."/>
            <person name="Markowitz V."/>
            <person name="Cheng J.-F."/>
            <person name="Hugenholtz P."/>
            <person name="Woyke T."/>
            <person name="Wu D."/>
            <person name="Jando M."/>
            <person name="Brambilla E."/>
            <person name="Klenk H.-P."/>
            <person name="Eisen J.A."/>
        </authorList>
    </citation>
    <scope>NUCLEOTIDE SEQUENCE [LARGE SCALE GENOMIC DNA]</scope>
    <source>
        <strain evidence="7">ATCC 8368 / DSM 20162 / CCUG 35730 / CIP 100753 / JCM 10117 / KCTC 9821 / NBRC 16120 / NCIMB 702349 / NCTC 13040</strain>
    </source>
</reference>
<keyword evidence="2" id="KW-0805">Transcription regulation</keyword>
<dbReference type="HOGENOM" id="CLU_080407_0_0_11"/>
<dbReference type="eggNOG" id="COG0789">
    <property type="taxonomic scope" value="Bacteria"/>
</dbReference>
<keyword evidence="1" id="KW-0678">Repressor</keyword>
<evidence type="ECO:0000256" key="1">
    <source>
        <dbReference type="ARBA" id="ARBA00022491"/>
    </source>
</evidence>
<keyword evidence="7" id="KW-1185">Reference proteome</keyword>
<dbReference type="PANTHER" id="PTHR30204">
    <property type="entry name" value="REDOX-CYCLING DRUG-SENSING TRANSCRIPTIONAL ACTIVATOR SOXR"/>
    <property type="match status" value="1"/>
</dbReference>
<dbReference type="PROSITE" id="PS50937">
    <property type="entry name" value="HTH_MERR_2"/>
    <property type="match status" value="2"/>
</dbReference>
<feature type="domain" description="HTH merR-type" evidence="5">
    <location>
        <begin position="128"/>
        <end position="194"/>
    </location>
</feature>
<dbReference type="InterPro" id="IPR047057">
    <property type="entry name" value="MerR_fam"/>
</dbReference>
<evidence type="ECO:0000256" key="4">
    <source>
        <dbReference type="ARBA" id="ARBA00023163"/>
    </source>
</evidence>